<evidence type="ECO:0000256" key="1">
    <source>
        <dbReference type="SAM" id="Coils"/>
    </source>
</evidence>
<feature type="coiled-coil region" evidence="1">
    <location>
        <begin position="134"/>
        <end position="168"/>
    </location>
</feature>
<reference evidence="3" key="1">
    <citation type="submission" date="2020-10" db="EMBL/GenBank/DDBJ databases">
        <title>Genome Sequence of Monilinia vaccinii-corymbosi Sheds Light on Mummy Berry Disease Infection of Blueberry and Mating Type.</title>
        <authorList>
            <person name="Yow A.G."/>
            <person name="Zhang Y."/>
            <person name="Bansal K."/>
            <person name="Eacker S.M."/>
            <person name="Sullivan S."/>
            <person name="Liachko I."/>
            <person name="Cubeta M.A."/>
            <person name="Rollins J.A."/>
            <person name="Ashrafi H."/>
        </authorList>
    </citation>
    <scope>NUCLEOTIDE SEQUENCE</scope>
    <source>
        <strain evidence="3">RL-1</strain>
    </source>
</reference>
<organism evidence="3 4">
    <name type="scientific">Monilinia vaccinii-corymbosi</name>
    <dbReference type="NCBI Taxonomy" id="61207"/>
    <lineage>
        <taxon>Eukaryota</taxon>
        <taxon>Fungi</taxon>
        <taxon>Dikarya</taxon>
        <taxon>Ascomycota</taxon>
        <taxon>Pezizomycotina</taxon>
        <taxon>Leotiomycetes</taxon>
        <taxon>Helotiales</taxon>
        <taxon>Sclerotiniaceae</taxon>
        <taxon>Monilinia</taxon>
    </lineage>
</organism>
<sequence length="188" mass="22112">MPPTLKVRSPASTPMKMTLNAQLDSSSVGTKPPSKLVCALKKALGLGGRKEEEGDPSERERKKSQIKKLKEEMAQERYKYKQSQKNKGARRREEKRDLKRKIRFMYLALDIYENDWDGESRSDRLKREMKEGWREKDKKEKMELDSRLKLLEIEVRNLELTSREAEVQRLKELKGEDTISTEDARDRL</sequence>
<feature type="compositionally biased region" description="Basic and acidic residues" evidence="2">
    <location>
        <begin position="48"/>
        <end position="79"/>
    </location>
</feature>
<keyword evidence="4" id="KW-1185">Reference proteome</keyword>
<evidence type="ECO:0000313" key="3">
    <source>
        <dbReference type="EMBL" id="QSZ35635.1"/>
    </source>
</evidence>
<dbReference type="EMBL" id="CP063409">
    <property type="protein sequence ID" value="QSZ35635.1"/>
    <property type="molecule type" value="Genomic_DNA"/>
</dbReference>
<evidence type="ECO:0000256" key="2">
    <source>
        <dbReference type="SAM" id="MobiDB-lite"/>
    </source>
</evidence>
<proteinExistence type="predicted"/>
<keyword evidence="1" id="KW-0175">Coiled coil</keyword>
<dbReference type="AlphaFoldDB" id="A0A8A3PKW5"/>
<dbReference type="Proteomes" id="UP000672032">
    <property type="component" value="Chromosome 5"/>
</dbReference>
<gene>
    <name evidence="3" type="ORF">DSL72_008505</name>
</gene>
<accession>A0A8A3PKW5</accession>
<protein>
    <submittedName>
        <fullName evidence="3">Uncharacterized protein</fullName>
    </submittedName>
</protein>
<feature type="region of interest" description="Disordered" evidence="2">
    <location>
        <begin position="42"/>
        <end position="95"/>
    </location>
</feature>
<feature type="compositionally biased region" description="Basic residues" evidence="2">
    <location>
        <begin position="80"/>
        <end position="90"/>
    </location>
</feature>
<evidence type="ECO:0000313" key="4">
    <source>
        <dbReference type="Proteomes" id="UP000672032"/>
    </source>
</evidence>
<dbReference type="OrthoDB" id="3545528at2759"/>
<name>A0A8A3PKW5_9HELO</name>